<proteinExistence type="predicted"/>
<sequence>MQNPAISEVEDSLDDILGCASVILGEFHQSVDLQTLDIGIALHRTALSLWDPSSIHRFQSLFELSSSLLIRFHRSGEIQNLEESIALLRQLLDIRPNRILCLVAALLVTEPHRSLTASQLSEAYRLTRKSLQSGNEAFNFCRSGKESWKAFRESGNLSSLRDAVSAFEQCETLLSWGDVGRAEALTLLAQTRLDLFIQTGSIDAGELDTIIELHCEAIKVIPDSAPDRGALFSHLGKTFHRRFTQYGAATDLHKSITALRVAVNLKRAVDADCSSILTSLGFARHELFEISGDESDLDAAVAFHREALTSQREDLARPDNRAASLNNLGRALLERFLHRGSTSDLDAAISIHSDALNMRAVPHPSRSVSLHNLAHCFNERFLHMSDTKALDSAILLQREAVALRPPGHLDRVASLSNLANSLQSRFDHASDISDLHEAVQLHRECLDLRKSPHLDRNASLHNLAICLGKLSENIGDITHLEDSIELLDEALTLLHAPHPERASALFTLAQHLLCKYRDSGFKDSACLQRAFIAFREASIYKHCSLTRRFMISRQWCMRADEINHSSALEAYSTTIALLPQFAMLGLDLESRRQALASISDGLARSGAECAIRLNELPKAIEFLEAGRSVFWSQALQLRTPLHDLKSVHPDLGEKVSNLFQKLEHASYRDIRSVQKFPPEAKEHMVFEAEAKHYRKLNSDLLDILEDVRHHSGFENFLRPQAFPILKHAARNGPVVILNISKLACTAVIVSPVQDGLSDAGGKKEFSSGTVSLSDMTHGLAMFLVHLLRENPRATSQVSKFVAEYLPRTGIQSTYQTRLIGELEHSEIFTTDKIFQIVLSTLWTSVVEPIFGALKLKKSANNPPRLWWCPTGLLSFLPIHAAGTYSTEGTNCASDYVISSYTPTLAALLDPPAHIILPFKMTAIIQPETPNLRPLPFTRVELSEIESQVPGKWLTSLGRASDTTVKVARAHLRESAVMHFACHGTQDFANPLESGLRLSDGLLKVSQIMQKFDDGNSSTVSRTSLAFLNACETARGDDGMPDEAMHLAASLLFTGFRGVIATMWTIADPDGPKVARTFYGELFRTCNAYSDPPVLPNVTKAAYALHRAIVKLREEPGISFARWIPFVHYGL</sequence>
<evidence type="ECO:0000313" key="2">
    <source>
        <dbReference type="EMBL" id="KAF7362571.1"/>
    </source>
</evidence>
<reference evidence="2" key="1">
    <citation type="submission" date="2020-05" db="EMBL/GenBank/DDBJ databases">
        <title>Mycena genomes resolve the evolution of fungal bioluminescence.</title>
        <authorList>
            <person name="Tsai I.J."/>
        </authorList>
    </citation>
    <scope>NUCLEOTIDE SEQUENCE</scope>
    <source>
        <strain evidence="2">CCC161011</strain>
    </source>
</reference>
<evidence type="ECO:0000313" key="3">
    <source>
        <dbReference type="Proteomes" id="UP000620124"/>
    </source>
</evidence>
<dbReference type="OrthoDB" id="9991317at2759"/>
<dbReference type="InterPro" id="IPR024983">
    <property type="entry name" value="CHAT_dom"/>
</dbReference>
<dbReference type="Gene3D" id="1.25.40.10">
    <property type="entry name" value="Tetratricopeptide repeat domain"/>
    <property type="match status" value="2"/>
</dbReference>
<organism evidence="2 3">
    <name type="scientific">Mycena venus</name>
    <dbReference type="NCBI Taxonomy" id="2733690"/>
    <lineage>
        <taxon>Eukaryota</taxon>
        <taxon>Fungi</taxon>
        <taxon>Dikarya</taxon>
        <taxon>Basidiomycota</taxon>
        <taxon>Agaricomycotina</taxon>
        <taxon>Agaricomycetes</taxon>
        <taxon>Agaricomycetidae</taxon>
        <taxon>Agaricales</taxon>
        <taxon>Marasmiineae</taxon>
        <taxon>Mycenaceae</taxon>
        <taxon>Mycena</taxon>
    </lineage>
</organism>
<dbReference type="SUPFAM" id="SSF48452">
    <property type="entry name" value="TPR-like"/>
    <property type="match status" value="1"/>
</dbReference>
<keyword evidence="3" id="KW-1185">Reference proteome</keyword>
<evidence type="ECO:0000259" key="1">
    <source>
        <dbReference type="Pfam" id="PF12770"/>
    </source>
</evidence>
<dbReference type="PANTHER" id="PTHR19959:SF119">
    <property type="entry name" value="FUNGAL LIPASE-LIKE DOMAIN-CONTAINING PROTEIN"/>
    <property type="match status" value="1"/>
</dbReference>
<accession>A0A8H6YQM1</accession>
<name>A0A8H6YQM1_9AGAR</name>
<gene>
    <name evidence="2" type="ORF">MVEN_00605600</name>
</gene>
<comment type="caution">
    <text evidence="2">The sequence shown here is derived from an EMBL/GenBank/DDBJ whole genome shotgun (WGS) entry which is preliminary data.</text>
</comment>
<dbReference type="Pfam" id="PF13374">
    <property type="entry name" value="TPR_10"/>
    <property type="match status" value="1"/>
</dbReference>
<dbReference type="InterPro" id="IPR011990">
    <property type="entry name" value="TPR-like_helical_dom_sf"/>
</dbReference>
<dbReference type="EMBL" id="JACAZI010000004">
    <property type="protein sequence ID" value="KAF7362571.1"/>
    <property type="molecule type" value="Genomic_DNA"/>
</dbReference>
<dbReference type="PANTHER" id="PTHR19959">
    <property type="entry name" value="KINESIN LIGHT CHAIN"/>
    <property type="match status" value="1"/>
</dbReference>
<dbReference type="AlphaFoldDB" id="A0A8H6YQM1"/>
<dbReference type="Pfam" id="PF12770">
    <property type="entry name" value="CHAT"/>
    <property type="match status" value="1"/>
</dbReference>
<protein>
    <submittedName>
        <fullName evidence="2">CHAT domain-containing protein</fullName>
    </submittedName>
</protein>
<dbReference type="Proteomes" id="UP000620124">
    <property type="component" value="Unassembled WGS sequence"/>
</dbReference>
<feature type="domain" description="CHAT" evidence="1">
    <location>
        <begin position="836"/>
        <end position="1129"/>
    </location>
</feature>